<feature type="compositionally biased region" description="Polar residues" evidence="1">
    <location>
        <begin position="91"/>
        <end position="101"/>
    </location>
</feature>
<dbReference type="Pfam" id="PF12293">
    <property type="entry name" value="T4BSS_DotH_IcmK"/>
    <property type="match status" value="1"/>
</dbReference>
<sequence>MKPYFALSLLAVMCCNVGAAEPQQTVVPHSADPILVTDGPQQDAALMNKAGLPPQPAEQPPAQPVQPPETTQATPPSAPTAAPPQAGSQTDQAPSATQNSDELPPPSPLYSAAQKQVSPLTPDEVRQLRGQKENINRALASPAMTVVPRISAQTVNLSPGSSLPLVRTAVNHPSNLSFTDATGAPWPVAGKPTNPMTKDFDVYYIPDSPIVTIVAKRPYASGSITVLLKGLSVPISVEVTSGDTDSKSRVWTVDNRLDLRIPQRGPSARPMAAPESKIGLYDNTLQAFLDGTPPREAHRLKATGQVPDTTVWQLGDDLFIRTRAEIVDEYDQTLSSADGMHLFKLPVTPYVTFSVMGRSQALNITLE</sequence>
<evidence type="ECO:0000256" key="2">
    <source>
        <dbReference type="SAM" id="SignalP"/>
    </source>
</evidence>
<keyword evidence="2" id="KW-0732">Signal</keyword>
<name>A0A0C5GXT3_KLEPN</name>
<dbReference type="AlphaFoldDB" id="A0A0C5GXT3"/>
<keyword evidence="3" id="KW-0614">Plasmid</keyword>
<evidence type="ECO:0000256" key="1">
    <source>
        <dbReference type="SAM" id="MobiDB-lite"/>
    </source>
</evidence>
<dbReference type="EMBL" id="KJ958926">
    <property type="protein sequence ID" value="AJP18463.1"/>
    <property type="molecule type" value="Genomic_DNA"/>
</dbReference>
<geneLocation type="plasmid" evidence="3">
    <name>pB-3002cz</name>
</geneLocation>
<feature type="signal peptide" evidence="2">
    <location>
        <begin position="1"/>
        <end position="19"/>
    </location>
</feature>
<proteinExistence type="predicted"/>
<protein>
    <submittedName>
        <fullName evidence="3">TraN</fullName>
    </submittedName>
</protein>
<feature type="compositionally biased region" description="Pro residues" evidence="1">
    <location>
        <begin position="53"/>
        <end position="67"/>
    </location>
</feature>
<reference evidence="3" key="1">
    <citation type="journal article" date="2015" name="Antimicrob. Agents Chemother.">
        <title>Complete nucleotide sequences of two NDM-1-encoding plasmids from the same sequence type 11 Klebsiella pneumoniae strain.</title>
        <authorList>
            <person name="Studentova V."/>
            <person name="Dobiasova H."/>
            <person name="Hedlova D."/>
            <person name="Dolejska M."/>
            <person name="Papagiannitsis C.C."/>
            <person name="Hrabak J."/>
        </authorList>
    </citation>
    <scope>NUCLEOTIDE SEQUENCE</scope>
    <source>
        <strain evidence="3">Kpn-3002cz</strain>
        <plasmid evidence="3">pB-3002cz</plasmid>
    </source>
</reference>
<organism evidence="3">
    <name type="scientific">Klebsiella pneumoniae</name>
    <dbReference type="NCBI Taxonomy" id="573"/>
    <lineage>
        <taxon>Bacteria</taxon>
        <taxon>Pseudomonadati</taxon>
        <taxon>Pseudomonadota</taxon>
        <taxon>Gammaproteobacteria</taxon>
        <taxon>Enterobacterales</taxon>
        <taxon>Enterobacteriaceae</taxon>
        <taxon>Klebsiella/Raoultella group</taxon>
        <taxon>Klebsiella</taxon>
        <taxon>Klebsiella pneumoniae complex</taxon>
    </lineage>
</organism>
<feature type="chain" id="PRO_5043825618" evidence="2">
    <location>
        <begin position="20"/>
        <end position="367"/>
    </location>
</feature>
<dbReference type="RefSeq" id="WP_015632429.1">
    <property type="nucleotide sequence ID" value="NZ_CABFWU010000003.1"/>
</dbReference>
<dbReference type="InterPro" id="IPR022073">
    <property type="entry name" value="T4BSS_DotH_IcmK"/>
</dbReference>
<dbReference type="PATRIC" id="fig|573.1921.peg.5858"/>
<accession>A0A0C5GXT3</accession>
<evidence type="ECO:0000313" key="3">
    <source>
        <dbReference type="EMBL" id="AJP18463.1"/>
    </source>
</evidence>
<feature type="region of interest" description="Disordered" evidence="1">
    <location>
        <begin position="46"/>
        <end position="121"/>
    </location>
</feature>